<dbReference type="InterPro" id="IPR018378">
    <property type="entry name" value="C-type_lectin_CS"/>
</dbReference>
<feature type="domain" description="C-type lectin" evidence="3">
    <location>
        <begin position="396"/>
        <end position="550"/>
    </location>
</feature>
<dbReference type="InterPro" id="IPR016186">
    <property type="entry name" value="C-type_lectin-like/link_sf"/>
</dbReference>
<dbReference type="PANTHER" id="PTHR22803">
    <property type="entry name" value="MANNOSE, PHOSPHOLIPASE, LECTIN RECEPTOR RELATED"/>
    <property type="match status" value="1"/>
</dbReference>
<keyword evidence="5" id="KW-1185">Reference proteome</keyword>
<accession>A0A250X3C7</accession>
<dbReference type="SUPFAM" id="SSF56436">
    <property type="entry name" value="C-type lectin-like"/>
    <property type="match status" value="5"/>
</dbReference>
<feature type="domain" description="C-type lectin" evidence="3">
    <location>
        <begin position="21"/>
        <end position="104"/>
    </location>
</feature>
<dbReference type="PRINTS" id="PR01217">
    <property type="entry name" value="PRICHEXTENSN"/>
</dbReference>
<dbReference type="AlphaFoldDB" id="A0A250X3C7"/>
<dbReference type="InterPro" id="IPR050111">
    <property type="entry name" value="C-type_lectin/snaclec_domain"/>
</dbReference>
<feature type="compositionally biased region" description="Pro residues" evidence="2">
    <location>
        <begin position="931"/>
        <end position="973"/>
    </location>
</feature>
<dbReference type="EMBL" id="BEGY01000025">
    <property type="protein sequence ID" value="GAX77578.1"/>
    <property type="molecule type" value="Genomic_DNA"/>
</dbReference>
<feature type="domain" description="C-type lectin" evidence="3">
    <location>
        <begin position="590"/>
        <end position="711"/>
    </location>
</feature>
<evidence type="ECO:0000259" key="3">
    <source>
        <dbReference type="PROSITE" id="PS50041"/>
    </source>
</evidence>
<dbReference type="CDD" id="cd00037">
    <property type="entry name" value="CLECT"/>
    <property type="match status" value="4"/>
</dbReference>
<evidence type="ECO:0000313" key="5">
    <source>
        <dbReference type="Proteomes" id="UP000232323"/>
    </source>
</evidence>
<feature type="compositionally biased region" description="Pro residues" evidence="2">
    <location>
        <begin position="113"/>
        <end position="225"/>
    </location>
</feature>
<reference evidence="4 5" key="1">
    <citation type="submission" date="2017-08" db="EMBL/GenBank/DDBJ databases">
        <title>Acidophilic green algal genome provides insights into adaptation to an acidic environment.</title>
        <authorList>
            <person name="Hirooka S."/>
            <person name="Hirose Y."/>
            <person name="Kanesaki Y."/>
            <person name="Higuchi S."/>
            <person name="Fujiwara T."/>
            <person name="Onuma R."/>
            <person name="Era A."/>
            <person name="Ohbayashi R."/>
            <person name="Uzuka A."/>
            <person name="Nozaki H."/>
            <person name="Yoshikawa H."/>
            <person name="Miyagishima S.Y."/>
        </authorList>
    </citation>
    <scope>NUCLEOTIDE SEQUENCE [LARGE SCALE GENOMIC DNA]</scope>
    <source>
        <strain evidence="4 5">NIES-2499</strain>
    </source>
</reference>
<feature type="domain" description="C-type lectin" evidence="3">
    <location>
        <begin position="755"/>
        <end position="886"/>
    </location>
</feature>
<dbReference type="SMART" id="SM00034">
    <property type="entry name" value="CLECT"/>
    <property type="match status" value="4"/>
</dbReference>
<dbReference type="InterPro" id="IPR016187">
    <property type="entry name" value="CTDL_fold"/>
</dbReference>
<dbReference type="Gene3D" id="3.10.100.10">
    <property type="entry name" value="Mannose-Binding Protein A, subunit A"/>
    <property type="match status" value="5"/>
</dbReference>
<feature type="region of interest" description="Disordered" evidence="2">
    <location>
        <begin position="109"/>
        <end position="228"/>
    </location>
</feature>
<sequence>MAAFAPVFSYYDLTDPTVYQVWIGATDVDTPGWWYWAATDANIDVEGDFNLWSSQATKINGGFTGNGQDCIAADVSMHVTSGSKTAAGAWVDLNCLQGHWLICRSNSSGTFSAPPPSPSPPTPPPTPPPLQPPLLPPSPSPPPYPPSPPSPSPPTNPPGGFNSPPPSPPPSPKPPPPHPSPPPPYPPFPPPNPSPPLPSLPPLHPPLPPSPPYPPPSPPSPPPPISKTATVNLGTYTYSLYFTGMDFHNSEAYCLSQGGHLASFTSEADYTAVVAVVEPHFPATVDFGPVMWIGLQQVAQDVWEWIDGSRVTYVGFGEVNFFTNNNSQLDCAATYFKRGNDWVDVNCSETWPFLCKTLTYAPPPSPPTFGTYGLSSPPPPPPPITGNAHQQYSFTVGKYQYLFDLDERTYTEATRFCIDYLDGGELAAFPSSWDFEQVALLVYAYTKSKNFSIFSPPPAPPLPPFPPSNPSAPPIGTLSSDSNASPFWIGYFYNATMGSWSTPITAGFIYYPSTAYVQGNPSKACLAVDPTSGYTWYPHFCFQSLPFLCQRTLPTVSPSPPPPQAPPGIAPPPLPPPFPLSYTLTSSVSLDSYRYELYSGSTAVMWSAAESSCESVGGYLVSFHSAAEYNLVMETGGMLNALGTSTAWIGLNELSGFHIYKWSDSGPITWANFNSVLNDNTTGHDCFFVDGQWNATWGVADCYDARGFICKFINLQGAYAPPSPPPNTAASPPPPGSYINTPTGYSYATQSYTFDGVHEFLLFTNAVSWDSAADLCIRNQAQLAYFESLAEWEATVKAFNTFATETSYRSLWIGLNSEASFGSNFTWIVDNTAPIFSAWDPPGCPEYTSLQPDNWGGNQECVAAVFNTCARWDDRACSEQLPFLCKTQPAPPPPPPPPIYSPPPYPPPLTPGENAYYFYYPHTPFNPSPPPFLPPYPPLPPPDAPPPSPSYPEIPPPLTPPPDSPSVYPPPPSSYLSSS</sequence>
<proteinExistence type="predicted"/>
<evidence type="ECO:0000313" key="4">
    <source>
        <dbReference type="EMBL" id="GAX77578.1"/>
    </source>
</evidence>
<evidence type="ECO:0000256" key="2">
    <source>
        <dbReference type="SAM" id="MobiDB-lite"/>
    </source>
</evidence>
<name>A0A250X3C7_9CHLO</name>
<dbReference type="PROSITE" id="PS00615">
    <property type="entry name" value="C_TYPE_LECTIN_1"/>
    <property type="match status" value="2"/>
</dbReference>
<dbReference type="InterPro" id="IPR001304">
    <property type="entry name" value="C-type_lectin-like"/>
</dbReference>
<comment type="caution">
    <text evidence="4">The sequence shown here is derived from an EMBL/GenBank/DDBJ whole genome shotgun (WGS) entry which is preliminary data.</text>
</comment>
<gene>
    <name evidence="4" type="ORF">CEUSTIGMA_g5022.t1</name>
</gene>
<protein>
    <recommendedName>
        <fullName evidence="3">C-type lectin domain-containing protein</fullName>
    </recommendedName>
</protein>
<organism evidence="4 5">
    <name type="scientific">Chlamydomonas eustigma</name>
    <dbReference type="NCBI Taxonomy" id="1157962"/>
    <lineage>
        <taxon>Eukaryota</taxon>
        <taxon>Viridiplantae</taxon>
        <taxon>Chlorophyta</taxon>
        <taxon>core chlorophytes</taxon>
        <taxon>Chlorophyceae</taxon>
        <taxon>CS clade</taxon>
        <taxon>Chlamydomonadales</taxon>
        <taxon>Chlamydomonadaceae</taxon>
        <taxon>Chlamydomonas</taxon>
    </lineage>
</organism>
<dbReference type="PROSITE" id="PS50041">
    <property type="entry name" value="C_TYPE_LECTIN_2"/>
    <property type="match status" value="5"/>
</dbReference>
<dbReference type="Pfam" id="PF00059">
    <property type="entry name" value="Lectin_C"/>
    <property type="match status" value="3"/>
</dbReference>
<feature type="region of interest" description="Disordered" evidence="2">
    <location>
        <begin position="931"/>
        <end position="979"/>
    </location>
</feature>
<dbReference type="Proteomes" id="UP000232323">
    <property type="component" value="Unassembled WGS sequence"/>
</dbReference>
<evidence type="ECO:0000256" key="1">
    <source>
        <dbReference type="ARBA" id="ARBA00023157"/>
    </source>
</evidence>
<dbReference type="OrthoDB" id="441660at2759"/>
<feature type="domain" description="C-type lectin" evidence="3">
    <location>
        <begin position="233"/>
        <end position="356"/>
    </location>
</feature>
<dbReference type="STRING" id="1157962.A0A250X3C7"/>
<keyword evidence="1" id="KW-1015">Disulfide bond</keyword>